<keyword evidence="3" id="KW-0010">Activator</keyword>
<protein>
    <submittedName>
        <fullName evidence="6">AraC family transcriptional regulator</fullName>
    </submittedName>
</protein>
<dbReference type="GO" id="GO:0003700">
    <property type="term" value="F:DNA-binding transcription factor activity"/>
    <property type="evidence" value="ECO:0007669"/>
    <property type="project" value="InterPro"/>
</dbReference>
<dbReference type="InterPro" id="IPR050204">
    <property type="entry name" value="AraC_XylS_family_regulators"/>
</dbReference>
<dbReference type="InterPro" id="IPR009057">
    <property type="entry name" value="Homeodomain-like_sf"/>
</dbReference>
<proteinExistence type="predicted"/>
<dbReference type="Pfam" id="PF12833">
    <property type="entry name" value="HTH_18"/>
    <property type="match status" value="1"/>
</dbReference>
<feature type="domain" description="HTH araC/xylS-type" evidence="5">
    <location>
        <begin position="176"/>
        <end position="277"/>
    </location>
</feature>
<dbReference type="Proteomes" id="UP000266693">
    <property type="component" value="Unassembled WGS sequence"/>
</dbReference>
<name>A0A396RT76_9SPHN</name>
<comment type="caution">
    <text evidence="6">The sequence shown here is derived from an EMBL/GenBank/DDBJ whole genome shotgun (WGS) entry which is preliminary data.</text>
</comment>
<evidence type="ECO:0000313" key="7">
    <source>
        <dbReference type="Proteomes" id="UP000266693"/>
    </source>
</evidence>
<dbReference type="PANTHER" id="PTHR46796:SF13">
    <property type="entry name" value="HTH-TYPE TRANSCRIPTIONAL ACTIVATOR RHAS"/>
    <property type="match status" value="1"/>
</dbReference>
<keyword evidence="7" id="KW-1185">Reference proteome</keyword>
<dbReference type="SMART" id="SM00342">
    <property type="entry name" value="HTH_ARAC"/>
    <property type="match status" value="1"/>
</dbReference>
<dbReference type="RefSeq" id="WP_118862801.1">
    <property type="nucleotide sequence ID" value="NZ_QWLV01000001.1"/>
</dbReference>
<keyword evidence="4" id="KW-0804">Transcription</keyword>
<dbReference type="PROSITE" id="PS01124">
    <property type="entry name" value="HTH_ARAC_FAMILY_2"/>
    <property type="match status" value="1"/>
</dbReference>
<dbReference type="EMBL" id="QWLV01000001">
    <property type="protein sequence ID" value="RHW19296.1"/>
    <property type="molecule type" value="Genomic_DNA"/>
</dbReference>
<dbReference type="PRINTS" id="PR00032">
    <property type="entry name" value="HTHARAC"/>
</dbReference>
<evidence type="ECO:0000313" key="6">
    <source>
        <dbReference type="EMBL" id="RHW19296.1"/>
    </source>
</evidence>
<dbReference type="SUPFAM" id="SSF46689">
    <property type="entry name" value="Homeodomain-like"/>
    <property type="match status" value="2"/>
</dbReference>
<dbReference type="OrthoDB" id="110167at2"/>
<dbReference type="InterPro" id="IPR018060">
    <property type="entry name" value="HTH_AraC"/>
</dbReference>
<dbReference type="AlphaFoldDB" id="A0A396RT76"/>
<keyword evidence="2" id="KW-0238">DNA-binding</keyword>
<accession>A0A396RT76</accession>
<dbReference type="PANTHER" id="PTHR46796">
    <property type="entry name" value="HTH-TYPE TRANSCRIPTIONAL ACTIVATOR RHAS-RELATED"/>
    <property type="match status" value="1"/>
</dbReference>
<evidence type="ECO:0000256" key="3">
    <source>
        <dbReference type="ARBA" id="ARBA00023159"/>
    </source>
</evidence>
<evidence type="ECO:0000259" key="5">
    <source>
        <dbReference type="PROSITE" id="PS01124"/>
    </source>
</evidence>
<evidence type="ECO:0000256" key="4">
    <source>
        <dbReference type="ARBA" id="ARBA00023163"/>
    </source>
</evidence>
<dbReference type="InterPro" id="IPR020449">
    <property type="entry name" value="Tscrpt_reg_AraC-type_HTH"/>
</dbReference>
<evidence type="ECO:0000256" key="1">
    <source>
        <dbReference type="ARBA" id="ARBA00023015"/>
    </source>
</evidence>
<dbReference type="Pfam" id="PF02311">
    <property type="entry name" value="AraC_binding"/>
    <property type="match status" value="1"/>
</dbReference>
<dbReference type="Gene3D" id="1.10.10.60">
    <property type="entry name" value="Homeodomain-like"/>
    <property type="match status" value="2"/>
</dbReference>
<sequence length="283" mass="31205">MAARPICEPVELAPGASVVVDRVTHPASSPSLGRLLHFHDVSELVLFDAVDGWFFADGKRYRLDPGSIAFVPSMRHHDFALDAGAKSWRLVQVDPYIVEQIAVRPEGARLARPFCAHPKASEFARLAMLAEWLQDAAAADARGPLVGRLVELLLTAVAQAPEARSSESGNADADVDRLLPALDRLRRDPGAAIPLPAAATMCSLSPAYFSRRFKQVFGMNFTDYARAYRLHVAARRIVGTRRPVSEIAYDLGFSSPSHFTQRFHERFGMAPRDYRRGARGRGE</sequence>
<dbReference type="InterPro" id="IPR003313">
    <property type="entry name" value="AraC-bd"/>
</dbReference>
<dbReference type="GO" id="GO:0043565">
    <property type="term" value="F:sequence-specific DNA binding"/>
    <property type="evidence" value="ECO:0007669"/>
    <property type="project" value="InterPro"/>
</dbReference>
<gene>
    <name evidence="6" type="ORF">D1610_04095</name>
</gene>
<organism evidence="6 7">
    <name type="scientific">Sphingomonas gilva</name>
    <dbReference type="NCBI Taxonomy" id="2305907"/>
    <lineage>
        <taxon>Bacteria</taxon>
        <taxon>Pseudomonadati</taxon>
        <taxon>Pseudomonadota</taxon>
        <taxon>Alphaproteobacteria</taxon>
        <taxon>Sphingomonadales</taxon>
        <taxon>Sphingomonadaceae</taxon>
        <taxon>Sphingomonas</taxon>
    </lineage>
</organism>
<reference evidence="6 7" key="1">
    <citation type="submission" date="2018-08" db="EMBL/GenBank/DDBJ databases">
        <title>The multiple taxonomic identification of Sphingomonas gilva.</title>
        <authorList>
            <person name="Zhu D."/>
            <person name="Zheng S."/>
        </authorList>
    </citation>
    <scope>NUCLEOTIDE SEQUENCE [LARGE SCALE GENOMIC DNA]</scope>
    <source>
        <strain evidence="6 7">ZDH117</strain>
    </source>
</reference>
<evidence type="ECO:0000256" key="2">
    <source>
        <dbReference type="ARBA" id="ARBA00023125"/>
    </source>
</evidence>
<keyword evidence="1" id="KW-0805">Transcription regulation</keyword>